<keyword evidence="19" id="KW-1185">Reference proteome</keyword>
<dbReference type="InterPro" id="IPR006638">
    <property type="entry name" value="Elp3/MiaA/NifB-like_rSAM"/>
</dbReference>
<keyword evidence="8 14" id="KW-0479">Metal-binding</keyword>
<dbReference type="Proteomes" id="UP000234530">
    <property type="component" value="Chromosome"/>
</dbReference>
<keyword evidence="9 14" id="KW-0560">Oxidoreductase</keyword>
<evidence type="ECO:0000256" key="9">
    <source>
        <dbReference type="ARBA" id="ARBA00023002"/>
    </source>
</evidence>
<comment type="cofactor">
    <cofactor evidence="14 16">
        <name>[4Fe-4S] cluster</name>
        <dbReference type="ChEBI" id="CHEBI:49883"/>
    </cofactor>
    <text evidence="14 16">Binds 1 [4Fe-4S] cluster. The cluster is coordinated with 3 cysteines and an exchangeable S-adenosyl-L-methionine.</text>
</comment>
<evidence type="ECO:0000256" key="2">
    <source>
        <dbReference type="ARBA" id="ARBA00004785"/>
    </source>
</evidence>
<evidence type="ECO:0000313" key="18">
    <source>
        <dbReference type="EMBL" id="AUH63389.1"/>
    </source>
</evidence>
<dbReference type="GO" id="GO:0051539">
    <property type="term" value="F:4 iron, 4 sulfur cluster binding"/>
    <property type="evidence" value="ECO:0007669"/>
    <property type="project" value="UniProtKB-KW"/>
</dbReference>
<dbReference type="RefSeq" id="WP_101751431.1">
    <property type="nucleotide sequence ID" value="NZ_CP025430.1"/>
</dbReference>
<dbReference type="GO" id="GO:0051989">
    <property type="term" value="F:coproporphyrinogen dehydrogenase activity"/>
    <property type="evidence" value="ECO:0007669"/>
    <property type="project" value="UniProtKB-EC"/>
</dbReference>
<dbReference type="PROSITE" id="PS51918">
    <property type="entry name" value="RADICAL_SAM"/>
    <property type="match status" value="1"/>
</dbReference>
<evidence type="ECO:0000256" key="6">
    <source>
        <dbReference type="ARBA" id="ARBA00022490"/>
    </source>
</evidence>
<feature type="binding site" evidence="15">
    <location>
        <position position="171"/>
    </location>
    <ligand>
        <name>S-adenosyl-L-methionine</name>
        <dbReference type="ChEBI" id="CHEBI:59789"/>
        <label>2</label>
    </ligand>
</feature>
<evidence type="ECO:0000256" key="14">
    <source>
        <dbReference type="PIRNR" id="PIRNR000167"/>
    </source>
</evidence>
<dbReference type="InterPro" id="IPR007197">
    <property type="entry name" value="rSAM"/>
</dbReference>
<dbReference type="SUPFAM" id="SSF102114">
    <property type="entry name" value="Radical SAM enzymes"/>
    <property type="match status" value="1"/>
</dbReference>
<keyword evidence="6 14" id="KW-0963">Cytoplasm</keyword>
<feature type="binding site" evidence="15">
    <location>
        <position position="54"/>
    </location>
    <ligand>
        <name>S-adenosyl-L-methionine</name>
        <dbReference type="ChEBI" id="CHEBI:59789"/>
        <label>1</label>
    </ligand>
</feature>
<feature type="binding site" evidence="15">
    <location>
        <position position="183"/>
    </location>
    <ligand>
        <name>S-adenosyl-L-methionine</name>
        <dbReference type="ChEBI" id="CHEBI:59789"/>
        <label>2</label>
    </ligand>
</feature>
<dbReference type="EC" id="1.3.98.3" evidence="14"/>
<dbReference type="EMBL" id="CP025430">
    <property type="protein sequence ID" value="AUH63389.1"/>
    <property type="molecule type" value="Genomic_DNA"/>
</dbReference>
<comment type="subunit">
    <text evidence="4">Monomer.</text>
</comment>
<evidence type="ECO:0000256" key="15">
    <source>
        <dbReference type="PIRSR" id="PIRSR000167-1"/>
    </source>
</evidence>
<dbReference type="InterPro" id="IPR034505">
    <property type="entry name" value="Coproporphyrinogen-III_oxidase"/>
</dbReference>
<evidence type="ECO:0000259" key="17">
    <source>
        <dbReference type="PROSITE" id="PS51918"/>
    </source>
</evidence>
<feature type="binding site" evidence="15">
    <location>
        <position position="111"/>
    </location>
    <ligand>
        <name>S-adenosyl-L-methionine</name>
        <dbReference type="ChEBI" id="CHEBI:59789"/>
        <label>1</label>
    </ligand>
</feature>
<feature type="binding site" evidence="16">
    <location>
        <position position="64"/>
    </location>
    <ligand>
        <name>[4Fe-4S] cluster</name>
        <dbReference type="ChEBI" id="CHEBI:49883"/>
        <note>4Fe-4S-S-AdoMet</note>
    </ligand>
</feature>
<feature type="binding site" evidence="16">
    <location>
        <position position="67"/>
    </location>
    <ligand>
        <name>[4Fe-4S] cluster</name>
        <dbReference type="ChEBI" id="CHEBI:49883"/>
        <note>4Fe-4S-S-AdoMet</note>
    </ligand>
</feature>
<sequence length="447" mass="49352">MSIRSKLRRHGLFDARVPRFTSYPPATRFTAAVGSADYAAWLGQVPSKQAISLYVHVPFCRRLCWFCACRTQGTKTGTALGGYVASLLSEAALIRRQLPPEIRITRLHLGGGTPTILPPELIDRLLGGLDRVFGLGALDEFSVEIDPTECDRERLAMLAQYGLNRASIGIQDFEPRVQVAIGRAQSLMVTTEAIDSLRDLGIHAINLDLLYGLPYQRRDTLSRTLDHVLQLDPSRLALYGYAHVPWVSKRQVMIPTEALPSPEERLDLTELAQHWLLGAGFRQIGIDHFARPDDSLAIAFNERRLARNFQGYTDDRAPVLIGLGASSISRHPAGYAQNEPSTGRYQARVARGELPIARGTALTETDLLVGHMVESLMCYHDLRIEEFGASAGEAAARAAQLVQDFGDCVEFDGRLLRVKHWAWPLTRIMAASLGSTSEPGQRFSAAV</sequence>
<dbReference type="InterPro" id="IPR004558">
    <property type="entry name" value="Coprogen_oxidase_HemN"/>
</dbReference>
<proteinExistence type="inferred from homology"/>
<dbReference type="SFLD" id="SFLDG01065">
    <property type="entry name" value="anaerobic_coproporphyrinogen-I"/>
    <property type="match status" value="1"/>
</dbReference>
<gene>
    <name evidence="18" type="primary">hemN</name>
    <name evidence="18" type="ORF">CX676_03785</name>
</gene>
<dbReference type="KEGG" id="pzh:CX676_03785"/>
<comment type="catalytic activity">
    <reaction evidence="13 14">
        <text>coproporphyrinogen III + 2 S-adenosyl-L-methionine = protoporphyrinogen IX + 2 5'-deoxyadenosine + 2 L-methionine + 2 CO2</text>
        <dbReference type="Rhea" id="RHEA:15425"/>
        <dbReference type="ChEBI" id="CHEBI:16526"/>
        <dbReference type="ChEBI" id="CHEBI:17319"/>
        <dbReference type="ChEBI" id="CHEBI:57307"/>
        <dbReference type="ChEBI" id="CHEBI:57309"/>
        <dbReference type="ChEBI" id="CHEBI:57844"/>
        <dbReference type="ChEBI" id="CHEBI:59789"/>
        <dbReference type="EC" id="1.3.98.3"/>
    </reaction>
</comment>
<dbReference type="PIRSF" id="PIRSF000167">
    <property type="entry name" value="HemN"/>
    <property type="match status" value="1"/>
</dbReference>
<dbReference type="PANTHER" id="PTHR13932:SF6">
    <property type="entry name" value="OXYGEN-INDEPENDENT COPROPORPHYRINOGEN III OXIDASE"/>
    <property type="match status" value="1"/>
</dbReference>
<feature type="binding site" evidence="16">
    <location>
        <position position="60"/>
    </location>
    <ligand>
        <name>[4Fe-4S] cluster</name>
        <dbReference type="ChEBI" id="CHEBI:49883"/>
        <note>4Fe-4S-S-AdoMet</note>
    </ligand>
</feature>
<evidence type="ECO:0000256" key="7">
    <source>
        <dbReference type="ARBA" id="ARBA00022691"/>
    </source>
</evidence>
<keyword evidence="11 14" id="KW-0411">Iron-sulfur</keyword>
<dbReference type="GO" id="GO:0005737">
    <property type="term" value="C:cytoplasm"/>
    <property type="evidence" value="ECO:0007669"/>
    <property type="project" value="UniProtKB-SubCell"/>
</dbReference>
<dbReference type="Pfam" id="PF04055">
    <property type="entry name" value="Radical_SAM"/>
    <property type="match status" value="1"/>
</dbReference>
<evidence type="ECO:0000256" key="4">
    <source>
        <dbReference type="ARBA" id="ARBA00011245"/>
    </source>
</evidence>
<dbReference type="GO" id="GO:0046872">
    <property type="term" value="F:metal ion binding"/>
    <property type="evidence" value="ECO:0007669"/>
    <property type="project" value="UniProtKB-KW"/>
</dbReference>
<feature type="binding site" evidence="15">
    <location>
        <position position="208"/>
    </location>
    <ligand>
        <name>S-adenosyl-L-methionine</name>
        <dbReference type="ChEBI" id="CHEBI:59789"/>
        <label>2</label>
    </ligand>
</feature>
<dbReference type="AlphaFoldDB" id="A0A2H5EVR2"/>
<keyword evidence="12 14" id="KW-0627">Porphyrin biosynthesis</keyword>
<evidence type="ECO:0000256" key="8">
    <source>
        <dbReference type="ARBA" id="ARBA00022723"/>
    </source>
</evidence>
<dbReference type="GO" id="GO:0004109">
    <property type="term" value="F:coproporphyrinogen oxidase activity"/>
    <property type="evidence" value="ECO:0007669"/>
    <property type="project" value="InterPro"/>
</dbReference>
<evidence type="ECO:0000256" key="3">
    <source>
        <dbReference type="ARBA" id="ARBA00005493"/>
    </source>
</evidence>
<evidence type="ECO:0000256" key="5">
    <source>
        <dbReference type="ARBA" id="ARBA00022485"/>
    </source>
</evidence>
<dbReference type="UniPathway" id="UPA00251">
    <property type="reaction ID" value="UER00323"/>
</dbReference>
<evidence type="ECO:0000256" key="10">
    <source>
        <dbReference type="ARBA" id="ARBA00023004"/>
    </source>
</evidence>
<organism evidence="18 19">
    <name type="scientific">Paracoccus zhejiangensis</name>
    <dbReference type="NCBI Taxonomy" id="1077935"/>
    <lineage>
        <taxon>Bacteria</taxon>
        <taxon>Pseudomonadati</taxon>
        <taxon>Pseudomonadota</taxon>
        <taxon>Alphaproteobacteria</taxon>
        <taxon>Rhodobacterales</taxon>
        <taxon>Paracoccaceae</taxon>
        <taxon>Paracoccus</taxon>
    </lineage>
</organism>
<feature type="binding site" evidence="15">
    <location>
        <begin position="112"/>
        <end position="113"/>
    </location>
    <ligand>
        <name>S-adenosyl-L-methionine</name>
        <dbReference type="ChEBI" id="CHEBI:59789"/>
        <label>2</label>
    </ligand>
</feature>
<dbReference type="SMART" id="SM00729">
    <property type="entry name" value="Elp3"/>
    <property type="match status" value="1"/>
</dbReference>
<dbReference type="Gene3D" id="3.20.20.70">
    <property type="entry name" value="Aldolase class I"/>
    <property type="match status" value="1"/>
</dbReference>
<keyword evidence="5 14" id="KW-0004">4Fe-4S</keyword>
<feature type="binding site" evidence="15">
    <location>
        <position position="328"/>
    </location>
    <ligand>
        <name>S-adenosyl-L-methionine</name>
        <dbReference type="ChEBI" id="CHEBI:59789"/>
        <label>1</label>
    </ligand>
</feature>
<accession>A0A2H5EVR2</accession>
<evidence type="ECO:0000256" key="16">
    <source>
        <dbReference type="PIRSR" id="PIRSR000167-2"/>
    </source>
</evidence>
<evidence type="ECO:0000313" key="19">
    <source>
        <dbReference type="Proteomes" id="UP000234530"/>
    </source>
</evidence>
<dbReference type="OrthoDB" id="9808022at2"/>
<name>A0A2H5EVR2_9RHOB</name>
<protein>
    <recommendedName>
        <fullName evidence="14">Coproporphyrinogen-III oxidase</fullName>
        <ecNumber evidence="14">1.3.98.3</ecNumber>
    </recommendedName>
</protein>
<dbReference type="PANTHER" id="PTHR13932">
    <property type="entry name" value="COPROPORPHYRINIGEN III OXIDASE"/>
    <property type="match status" value="1"/>
</dbReference>
<dbReference type="NCBIfam" id="TIGR00538">
    <property type="entry name" value="hemN"/>
    <property type="match status" value="1"/>
</dbReference>
<feature type="domain" description="Radical SAM core" evidence="17">
    <location>
        <begin position="45"/>
        <end position="282"/>
    </location>
</feature>
<reference evidence="18 19" key="1">
    <citation type="journal article" date="2013" name="Antonie Van Leeuwenhoek">
        <title>Paracoccus zhejiangensis sp. nov., isolated from activated sludge in wastewater-treatment system.</title>
        <authorList>
            <person name="Wu Z.G."/>
            <person name="Zhang D.F."/>
            <person name="Liu Y.L."/>
            <person name="Wang F."/>
            <person name="Jiang X."/>
            <person name="Li C."/>
            <person name="Li S.P."/>
            <person name="Hong Q."/>
            <person name="Li W.J."/>
        </authorList>
    </citation>
    <scope>NUCLEOTIDE SEQUENCE [LARGE SCALE GENOMIC DNA]</scope>
    <source>
        <strain evidence="18 19">J6</strain>
    </source>
</reference>
<dbReference type="InterPro" id="IPR058240">
    <property type="entry name" value="rSAM_sf"/>
</dbReference>
<evidence type="ECO:0000256" key="1">
    <source>
        <dbReference type="ARBA" id="ARBA00004496"/>
    </source>
</evidence>
<comment type="subcellular location">
    <subcellularLocation>
        <location evidence="1 14">Cytoplasm</location>
    </subcellularLocation>
</comment>
<comment type="pathway">
    <text evidence="2 14">Porphyrin-containing compound metabolism; protoporphyrin-IX biosynthesis; protoporphyrinogen-IX from coproporphyrinogen-III (AdoMet route): step 1/1.</text>
</comment>
<evidence type="ECO:0000256" key="11">
    <source>
        <dbReference type="ARBA" id="ARBA00023014"/>
    </source>
</evidence>
<keyword evidence="10 14" id="KW-0408">Iron</keyword>
<keyword evidence="7 14" id="KW-0949">S-adenosyl-L-methionine</keyword>
<dbReference type="CDD" id="cd01335">
    <property type="entry name" value="Radical_SAM"/>
    <property type="match status" value="1"/>
</dbReference>
<comment type="similarity">
    <text evidence="3 14">Belongs to the anaerobic coproporphyrinogen-III oxidase family.</text>
</comment>
<dbReference type="SFLD" id="SFLDS00029">
    <property type="entry name" value="Radical_SAM"/>
    <property type="match status" value="1"/>
</dbReference>
<dbReference type="InterPro" id="IPR013785">
    <property type="entry name" value="Aldolase_TIM"/>
</dbReference>
<dbReference type="GO" id="GO:0006782">
    <property type="term" value="P:protoporphyrinogen IX biosynthetic process"/>
    <property type="evidence" value="ECO:0007669"/>
    <property type="project" value="UniProtKB-UniPathway"/>
</dbReference>
<feature type="binding site" evidence="15">
    <location>
        <begin position="66"/>
        <end position="68"/>
    </location>
    <ligand>
        <name>S-adenosyl-L-methionine</name>
        <dbReference type="ChEBI" id="CHEBI:59789"/>
        <label>2</label>
    </ligand>
</feature>
<evidence type="ECO:0000256" key="13">
    <source>
        <dbReference type="ARBA" id="ARBA00048321"/>
    </source>
</evidence>
<feature type="binding site" evidence="15">
    <location>
        <position position="144"/>
    </location>
    <ligand>
        <name>S-adenosyl-L-methionine</name>
        <dbReference type="ChEBI" id="CHEBI:59789"/>
        <label>1</label>
    </ligand>
</feature>
<evidence type="ECO:0000256" key="12">
    <source>
        <dbReference type="ARBA" id="ARBA00023244"/>
    </source>
</evidence>
<feature type="binding site" evidence="15">
    <location>
        <position position="242"/>
    </location>
    <ligand>
        <name>S-adenosyl-L-methionine</name>
        <dbReference type="ChEBI" id="CHEBI:59789"/>
        <label>2</label>
    </ligand>
</feature>